<evidence type="ECO:0000313" key="3">
    <source>
        <dbReference type="Proteomes" id="UP000238762"/>
    </source>
</evidence>
<sequence>MNKTTMQDSQEYILAMFQKLMAERNKSAIKVATKQEEAEKESNQQLLQTASQYTVDNIVKGLADLQLEFGEIITSLAEKLGKEHDKVDELKSAIAVETQHLQELKNIRLVADTLHILQQEHQEKLRLIEAESDRQKEDLDREIGKTRKSWQQEQQERTEEIQQQLEIQQKYRQKEAEEYAYKLELTRKRVADANTSNKAALEIELRENNEVKAKDWRERETVLKNSKAEFEQNQKQIATFTTEIEEAIKKAREEAIKDVHKEAKIKADLFEKEWQGSKQSYEFQIQSLEQNVAKQLEQIQGLSTQLEAVMKQAQGLAVRALDNSANK</sequence>
<name>A0A2T1C321_9CYAN</name>
<reference evidence="2 3" key="2">
    <citation type="submission" date="2018-03" db="EMBL/GenBank/DDBJ databases">
        <title>The ancient ancestry and fast evolution of plastids.</title>
        <authorList>
            <person name="Moore K.R."/>
            <person name="Magnabosco C."/>
            <person name="Momper L."/>
            <person name="Gold D.A."/>
            <person name="Bosak T."/>
            <person name="Fournier G.P."/>
        </authorList>
    </citation>
    <scope>NUCLEOTIDE SEQUENCE [LARGE SCALE GENOMIC DNA]</scope>
    <source>
        <strain evidence="2 3">CCAP 1448/3</strain>
    </source>
</reference>
<keyword evidence="3" id="KW-1185">Reference proteome</keyword>
<dbReference type="OrthoDB" id="466620at2"/>
<gene>
    <name evidence="2" type="ORF">C7B64_12160</name>
</gene>
<dbReference type="RefSeq" id="WP_106288929.1">
    <property type="nucleotide sequence ID" value="NZ_CAWNTC010000046.1"/>
</dbReference>
<evidence type="ECO:0000313" key="2">
    <source>
        <dbReference type="EMBL" id="PSB02666.1"/>
    </source>
</evidence>
<dbReference type="AlphaFoldDB" id="A0A2T1C321"/>
<proteinExistence type="predicted"/>
<dbReference type="Proteomes" id="UP000238762">
    <property type="component" value="Unassembled WGS sequence"/>
</dbReference>
<feature type="coiled-coil region" evidence="1">
    <location>
        <begin position="278"/>
        <end position="312"/>
    </location>
</feature>
<protein>
    <recommendedName>
        <fullName evidence="4">Myosin heavy chain</fullName>
    </recommendedName>
</protein>
<feature type="coiled-coil region" evidence="1">
    <location>
        <begin position="87"/>
        <end position="138"/>
    </location>
</feature>
<dbReference type="EMBL" id="PVWJ01000053">
    <property type="protein sequence ID" value="PSB02666.1"/>
    <property type="molecule type" value="Genomic_DNA"/>
</dbReference>
<keyword evidence="1" id="KW-0175">Coiled coil</keyword>
<accession>A0A2T1C321</accession>
<reference evidence="2 3" key="1">
    <citation type="submission" date="2018-02" db="EMBL/GenBank/DDBJ databases">
        <authorList>
            <person name="Cohen D.B."/>
            <person name="Kent A.D."/>
        </authorList>
    </citation>
    <scope>NUCLEOTIDE SEQUENCE [LARGE SCALE GENOMIC DNA]</scope>
    <source>
        <strain evidence="2 3">CCAP 1448/3</strain>
    </source>
</reference>
<organism evidence="2 3">
    <name type="scientific">Merismopedia glauca CCAP 1448/3</name>
    <dbReference type="NCBI Taxonomy" id="1296344"/>
    <lineage>
        <taxon>Bacteria</taxon>
        <taxon>Bacillati</taxon>
        <taxon>Cyanobacteriota</taxon>
        <taxon>Cyanophyceae</taxon>
        <taxon>Synechococcales</taxon>
        <taxon>Merismopediaceae</taxon>
        <taxon>Merismopedia</taxon>
    </lineage>
</organism>
<evidence type="ECO:0000256" key="1">
    <source>
        <dbReference type="SAM" id="Coils"/>
    </source>
</evidence>
<evidence type="ECO:0008006" key="4">
    <source>
        <dbReference type="Google" id="ProtNLM"/>
    </source>
</evidence>
<comment type="caution">
    <text evidence="2">The sequence shown here is derived from an EMBL/GenBank/DDBJ whole genome shotgun (WGS) entry which is preliminary data.</text>
</comment>